<proteinExistence type="predicted"/>
<sequence length="86" mass="10035">MQHNPWEDCKIQMYNTVKNSIRHNTKGSLVFCRQYYLACGYWVQSHTPLKASCMMFSSLLCTAANIIIIRNTMRQSVANSIKFKLR</sequence>
<dbReference type="AlphaFoldDB" id="A0A0E9WZR8"/>
<keyword evidence="1" id="KW-1133">Transmembrane helix</keyword>
<evidence type="ECO:0000256" key="1">
    <source>
        <dbReference type="SAM" id="Phobius"/>
    </source>
</evidence>
<keyword evidence="1" id="KW-0812">Transmembrane</keyword>
<reference evidence="2" key="2">
    <citation type="journal article" date="2015" name="Fish Shellfish Immunol.">
        <title>Early steps in the European eel (Anguilla anguilla)-Vibrio vulnificus interaction in the gills: Role of the RtxA13 toxin.</title>
        <authorList>
            <person name="Callol A."/>
            <person name="Pajuelo D."/>
            <person name="Ebbesson L."/>
            <person name="Teles M."/>
            <person name="MacKenzie S."/>
            <person name="Amaro C."/>
        </authorList>
    </citation>
    <scope>NUCLEOTIDE SEQUENCE</scope>
</reference>
<evidence type="ECO:0000313" key="2">
    <source>
        <dbReference type="EMBL" id="JAH95819.1"/>
    </source>
</evidence>
<organism evidence="2">
    <name type="scientific">Anguilla anguilla</name>
    <name type="common">European freshwater eel</name>
    <name type="synonym">Muraena anguilla</name>
    <dbReference type="NCBI Taxonomy" id="7936"/>
    <lineage>
        <taxon>Eukaryota</taxon>
        <taxon>Metazoa</taxon>
        <taxon>Chordata</taxon>
        <taxon>Craniata</taxon>
        <taxon>Vertebrata</taxon>
        <taxon>Euteleostomi</taxon>
        <taxon>Actinopterygii</taxon>
        <taxon>Neopterygii</taxon>
        <taxon>Teleostei</taxon>
        <taxon>Anguilliformes</taxon>
        <taxon>Anguillidae</taxon>
        <taxon>Anguilla</taxon>
    </lineage>
</organism>
<dbReference type="EMBL" id="GBXM01012758">
    <property type="protein sequence ID" value="JAH95819.1"/>
    <property type="molecule type" value="Transcribed_RNA"/>
</dbReference>
<name>A0A0E9WZR8_ANGAN</name>
<reference evidence="2" key="1">
    <citation type="submission" date="2014-11" db="EMBL/GenBank/DDBJ databases">
        <authorList>
            <person name="Amaro Gonzalez C."/>
        </authorList>
    </citation>
    <scope>NUCLEOTIDE SEQUENCE</scope>
</reference>
<accession>A0A0E9WZR8</accession>
<protein>
    <submittedName>
        <fullName evidence="2">Uncharacterized protein</fullName>
    </submittedName>
</protein>
<feature type="transmembrane region" description="Helical" evidence="1">
    <location>
        <begin position="49"/>
        <end position="69"/>
    </location>
</feature>
<keyword evidence="1" id="KW-0472">Membrane</keyword>